<dbReference type="Proteomes" id="UP000228934">
    <property type="component" value="Unassembled WGS sequence"/>
</dbReference>
<accession>A0A2G9RKA0</accession>
<protein>
    <recommendedName>
        <fullName evidence="5">Tankyrase-1</fullName>
    </recommendedName>
</protein>
<dbReference type="SUPFAM" id="SSF48403">
    <property type="entry name" value="Ankyrin repeat"/>
    <property type="match status" value="1"/>
</dbReference>
<proteinExistence type="predicted"/>
<dbReference type="Gene3D" id="1.25.40.20">
    <property type="entry name" value="Ankyrin repeat-containing domain"/>
    <property type="match status" value="2"/>
</dbReference>
<keyword evidence="1" id="KW-0040">ANK repeat</keyword>
<feature type="repeat" description="ANK" evidence="1">
    <location>
        <begin position="133"/>
        <end position="165"/>
    </location>
</feature>
<dbReference type="Pfam" id="PF00023">
    <property type="entry name" value="Ank"/>
    <property type="match status" value="2"/>
</dbReference>
<dbReference type="EMBL" id="KV942152">
    <property type="protein sequence ID" value="PIO28310.1"/>
    <property type="molecule type" value="Genomic_DNA"/>
</dbReference>
<dbReference type="AlphaFoldDB" id="A0A2G9RKA0"/>
<feature type="region of interest" description="Disordered" evidence="2">
    <location>
        <begin position="30"/>
        <end position="62"/>
    </location>
</feature>
<evidence type="ECO:0000313" key="3">
    <source>
        <dbReference type="EMBL" id="PIO28310.1"/>
    </source>
</evidence>
<reference evidence="4" key="1">
    <citation type="journal article" date="2017" name="Nat. Commun.">
        <title>The North American bullfrog draft genome provides insight into hormonal regulation of long noncoding RNA.</title>
        <authorList>
            <person name="Hammond S.A."/>
            <person name="Warren R.L."/>
            <person name="Vandervalk B.P."/>
            <person name="Kucuk E."/>
            <person name="Khan H."/>
            <person name="Gibb E.A."/>
            <person name="Pandoh P."/>
            <person name="Kirk H."/>
            <person name="Zhao Y."/>
            <person name="Jones M."/>
            <person name="Mungall A.J."/>
            <person name="Coope R."/>
            <person name="Pleasance S."/>
            <person name="Moore R.A."/>
            <person name="Holt R.A."/>
            <person name="Round J.M."/>
            <person name="Ohora S."/>
            <person name="Walle B.V."/>
            <person name="Veldhoen N."/>
            <person name="Helbing C.C."/>
            <person name="Birol I."/>
        </authorList>
    </citation>
    <scope>NUCLEOTIDE SEQUENCE [LARGE SCALE GENOMIC DNA]</scope>
</reference>
<evidence type="ECO:0000313" key="4">
    <source>
        <dbReference type="Proteomes" id="UP000228934"/>
    </source>
</evidence>
<feature type="repeat" description="ANK" evidence="1">
    <location>
        <begin position="76"/>
        <end position="108"/>
    </location>
</feature>
<evidence type="ECO:0000256" key="2">
    <source>
        <dbReference type="SAM" id="MobiDB-lite"/>
    </source>
</evidence>
<evidence type="ECO:0000256" key="1">
    <source>
        <dbReference type="PROSITE-ProRule" id="PRU00023"/>
    </source>
</evidence>
<sequence>MSAKLIYRTSACVTPTQGRQHALRWRRDADARWRSLPSPPPPTSVEGRWEDGHQPASQLPGNRIPAHPPTYSFLLLQSTPLHLAAGYNRVKIVQLLLQQGADVHAKDKGYGNMHPFQPILPTLLLRSFSIPFSDLVPLHNACSYGHYEVTESLVKHGACVNAMDLWQFTPLHEAASKNRVEVCSLLLSYGADPNMLNCHNKSAIDLAPTPQLKEQLAYEFKGHSLLLAAREADVARVKKHLSLEIVNFKHPQTHETALLTLILRLFLLHLAVDRGLPGFLQPETPLFPPSFLTPLHVAADKGHNDVVEVLLKNEAKCPNGKPLPIGALLCARTRATLLRPLTQTVGLGPSPYSLVTGFD</sequence>
<name>A0A2G9RKA0_AQUCT</name>
<feature type="repeat" description="ANK" evidence="1">
    <location>
        <begin position="166"/>
        <end position="198"/>
    </location>
</feature>
<gene>
    <name evidence="3" type="ORF">AB205_0190380</name>
</gene>
<dbReference type="InterPro" id="IPR036770">
    <property type="entry name" value="Ankyrin_rpt-contain_sf"/>
</dbReference>
<feature type="repeat" description="ANK" evidence="1">
    <location>
        <begin position="290"/>
        <end position="315"/>
    </location>
</feature>
<dbReference type="PROSITE" id="PS50088">
    <property type="entry name" value="ANK_REPEAT"/>
    <property type="match status" value="4"/>
</dbReference>
<dbReference type="Pfam" id="PF12796">
    <property type="entry name" value="Ank_2"/>
    <property type="match status" value="1"/>
</dbReference>
<dbReference type="SMART" id="SM00248">
    <property type="entry name" value="ANK"/>
    <property type="match status" value="4"/>
</dbReference>
<organism evidence="3 4">
    <name type="scientific">Aquarana catesbeiana</name>
    <name type="common">American bullfrog</name>
    <name type="synonym">Rana catesbeiana</name>
    <dbReference type="NCBI Taxonomy" id="8400"/>
    <lineage>
        <taxon>Eukaryota</taxon>
        <taxon>Metazoa</taxon>
        <taxon>Chordata</taxon>
        <taxon>Craniata</taxon>
        <taxon>Vertebrata</taxon>
        <taxon>Euteleostomi</taxon>
        <taxon>Amphibia</taxon>
        <taxon>Batrachia</taxon>
        <taxon>Anura</taxon>
        <taxon>Neobatrachia</taxon>
        <taxon>Ranoidea</taxon>
        <taxon>Ranidae</taxon>
        <taxon>Aquarana</taxon>
    </lineage>
</organism>
<dbReference type="InterPro" id="IPR002110">
    <property type="entry name" value="Ankyrin_rpt"/>
</dbReference>
<dbReference type="PROSITE" id="PS50297">
    <property type="entry name" value="ANK_REP_REGION"/>
    <property type="match status" value="4"/>
</dbReference>
<dbReference type="OrthoDB" id="194358at2759"/>
<evidence type="ECO:0008006" key="5">
    <source>
        <dbReference type="Google" id="ProtNLM"/>
    </source>
</evidence>
<dbReference type="PANTHER" id="PTHR24118">
    <property type="entry name" value="POTE ANKYRIN DOMAIN"/>
    <property type="match status" value="1"/>
</dbReference>
<keyword evidence="4" id="KW-1185">Reference proteome</keyword>
<dbReference type="PANTHER" id="PTHR24118:SF99">
    <property type="entry name" value="POTE ANKYRIN DOMAIN FAMILY MEMBER 3C-RELATED"/>
    <property type="match status" value="1"/>
</dbReference>